<dbReference type="RefSeq" id="XP_043175116.1">
    <property type="nucleotide sequence ID" value="XM_043319181.1"/>
</dbReference>
<organism evidence="1 2">
    <name type="scientific">Alternaria atra</name>
    <dbReference type="NCBI Taxonomy" id="119953"/>
    <lineage>
        <taxon>Eukaryota</taxon>
        <taxon>Fungi</taxon>
        <taxon>Dikarya</taxon>
        <taxon>Ascomycota</taxon>
        <taxon>Pezizomycotina</taxon>
        <taxon>Dothideomycetes</taxon>
        <taxon>Pleosporomycetidae</taxon>
        <taxon>Pleosporales</taxon>
        <taxon>Pleosporineae</taxon>
        <taxon>Pleosporaceae</taxon>
        <taxon>Alternaria</taxon>
        <taxon>Alternaria sect. Ulocladioides</taxon>
    </lineage>
</organism>
<gene>
    <name evidence="1" type="ORF">ALTATR162_LOCUS11539</name>
</gene>
<dbReference type="InterPro" id="IPR014752">
    <property type="entry name" value="Arrestin-like_C"/>
</dbReference>
<evidence type="ECO:0008006" key="3">
    <source>
        <dbReference type="Google" id="ProtNLM"/>
    </source>
</evidence>
<dbReference type="EMBL" id="CAJRGZ010000030">
    <property type="protein sequence ID" value="CAG5186274.1"/>
    <property type="molecule type" value="Genomic_DNA"/>
</dbReference>
<reference evidence="1" key="1">
    <citation type="submission" date="2021-05" db="EMBL/GenBank/DDBJ databases">
        <authorList>
            <person name="Stam R."/>
        </authorList>
    </citation>
    <scope>NUCLEOTIDE SEQUENCE</scope>
    <source>
        <strain evidence="1">CS162</strain>
    </source>
</reference>
<evidence type="ECO:0000313" key="1">
    <source>
        <dbReference type="EMBL" id="CAG5186274.1"/>
    </source>
</evidence>
<sequence length="438" mass="48644">MDISIQLDHPKAIFSNGDSITGNIVIYCPASVTTVSKITATLVGESILSYTDISGLLIDRKQQDKHRIPDEAECSSCPPDSPFILPAYDEKYADQSTFSSRNMLPPSMHNLVDGAAVSYRIDVAVTSMRNIFKSTMKKNLNITVWPMETHHQSLDSMSEKPSALPCVKSVQATIIGPYTHLSTPHNSPTESMHRLSTTASAAQISISAHFLPNYSLLRNRHMTMRLSILKINSFAYDLYLQSFQMLLVGYTDIKAKSPSPTDTQISCWTIQSMSNIGLPVLHNFEDVGAEREIDRNLWEGEALPDIIVPSFDSCGLVRRYELDISMGFQCRGAQDQAGRILFVQLRTPVHISSGILPGRQLGNGYDKKLFLDGELVPINMRSEEDLGIHDEHRYSTTQRADAALGHDAIPMGLPPTYEEATMVSRRSIDTVLAHGRMK</sequence>
<dbReference type="OrthoDB" id="3365616at2759"/>
<dbReference type="AlphaFoldDB" id="A0A8J2IB80"/>
<evidence type="ECO:0000313" key="2">
    <source>
        <dbReference type="Proteomes" id="UP000676310"/>
    </source>
</evidence>
<proteinExistence type="predicted"/>
<name>A0A8J2IB80_9PLEO</name>
<dbReference type="GeneID" id="67011822"/>
<dbReference type="Gene3D" id="2.60.40.640">
    <property type="match status" value="1"/>
</dbReference>
<keyword evidence="2" id="KW-1185">Reference proteome</keyword>
<protein>
    <recommendedName>
        <fullName evidence="3">Arrestin-like N-terminal domain-containing protein</fullName>
    </recommendedName>
</protein>
<dbReference type="Proteomes" id="UP000676310">
    <property type="component" value="Unassembled WGS sequence"/>
</dbReference>
<comment type="caution">
    <text evidence="1">The sequence shown here is derived from an EMBL/GenBank/DDBJ whole genome shotgun (WGS) entry which is preliminary data.</text>
</comment>
<accession>A0A8J2IB80</accession>
<dbReference type="CDD" id="cd22952">
    <property type="entry name" value="ART10-like"/>
    <property type="match status" value="1"/>
</dbReference>